<evidence type="ECO:0000313" key="4">
    <source>
        <dbReference type="Proteomes" id="UP000807306"/>
    </source>
</evidence>
<dbReference type="OrthoDB" id="6770063at2759"/>
<dbReference type="SUPFAM" id="SSF50370">
    <property type="entry name" value="Ricin B-like lectins"/>
    <property type="match status" value="1"/>
</dbReference>
<dbReference type="Pfam" id="PF00652">
    <property type="entry name" value="Ricin_B_lectin"/>
    <property type="match status" value="1"/>
</dbReference>
<evidence type="ECO:0000259" key="2">
    <source>
        <dbReference type="SMART" id="SM00458"/>
    </source>
</evidence>
<dbReference type="AlphaFoldDB" id="A0A9P6JQ26"/>
<keyword evidence="4" id="KW-1185">Reference proteome</keyword>
<feature type="chain" id="PRO_5040490504" evidence="1">
    <location>
        <begin position="28"/>
        <end position="313"/>
    </location>
</feature>
<proteinExistence type="predicted"/>
<protein>
    <submittedName>
        <fullName evidence="3">Ricin B lectin domain-containing protein</fullName>
    </submittedName>
</protein>
<dbReference type="PROSITE" id="PS50231">
    <property type="entry name" value="RICIN_B_LECTIN"/>
    <property type="match status" value="1"/>
</dbReference>
<dbReference type="InterPro" id="IPR000772">
    <property type="entry name" value="Ricin_B_lectin"/>
</dbReference>
<feature type="domain" description="Ricin B lectin" evidence="2">
    <location>
        <begin position="179"/>
        <end position="312"/>
    </location>
</feature>
<dbReference type="Gene3D" id="2.80.10.50">
    <property type="match status" value="1"/>
</dbReference>
<dbReference type="EMBL" id="MU157848">
    <property type="protein sequence ID" value="KAF9529142.1"/>
    <property type="molecule type" value="Genomic_DNA"/>
</dbReference>
<reference evidence="3" key="1">
    <citation type="submission" date="2020-11" db="EMBL/GenBank/DDBJ databases">
        <authorList>
            <consortium name="DOE Joint Genome Institute"/>
            <person name="Ahrendt S."/>
            <person name="Riley R."/>
            <person name="Andreopoulos W."/>
            <person name="Labutti K."/>
            <person name="Pangilinan J."/>
            <person name="Ruiz-Duenas F.J."/>
            <person name="Barrasa J.M."/>
            <person name="Sanchez-Garcia M."/>
            <person name="Camarero S."/>
            <person name="Miyauchi S."/>
            <person name="Serrano A."/>
            <person name="Linde D."/>
            <person name="Babiker R."/>
            <person name="Drula E."/>
            <person name="Ayuso-Fernandez I."/>
            <person name="Pacheco R."/>
            <person name="Padilla G."/>
            <person name="Ferreira P."/>
            <person name="Barriuso J."/>
            <person name="Kellner H."/>
            <person name="Castanera R."/>
            <person name="Alfaro M."/>
            <person name="Ramirez L."/>
            <person name="Pisabarro A.G."/>
            <person name="Kuo A."/>
            <person name="Tritt A."/>
            <person name="Lipzen A."/>
            <person name="He G."/>
            <person name="Yan M."/>
            <person name="Ng V."/>
            <person name="Cullen D."/>
            <person name="Martin F."/>
            <person name="Rosso M.-N."/>
            <person name="Henrissat B."/>
            <person name="Hibbett D."/>
            <person name="Martinez A.T."/>
            <person name="Grigoriev I.V."/>
        </authorList>
    </citation>
    <scope>NUCLEOTIDE SEQUENCE</scope>
    <source>
        <strain evidence="3">CBS 506.95</strain>
    </source>
</reference>
<sequence>MVPNSFSRANLSLKYSVLALLFSAAYGRQYTVVNECPSNIDLYIGGNWDSTLNPGSSVTRYLGVDAGFFYTTTNGGSTNGHSTRAGFYGDGNTYDYYMVKDWDSFNTGMKIAPNHPESNGFCPTVTCDAVTCSTAFDEPPTHISQGSAVPPNPPIYSCPFPDVAYTISFCPFGSFPGDYGRAAPIHPNYNPSKCMDVRGAVYADGTPVQIYDCNGTGAQKWVSNEDFTKVRVAGTNYCLDAGTNTANGVGMKIWTCYDNLGAQEWFASSNKQIIREGTGFCLDLPNGNPANGNQLQTWECANGNTNQVWTKNS</sequence>
<gene>
    <name evidence="3" type="ORF">CPB83DRAFT_285736</name>
</gene>
<evidence type="ECO:0000256" key="1">
    <source>
        <dbReference type="SAM" id="SignalP"/>
    </source>
</evidence>
<dbReference type="SUPFAM" id="SSF49870">
    <property type="entry name" value="Osmotin, thaumatin-like protein"/>
    <property type="match status" value="1"/>
</dbReference>
<comment type="caution">
    <text evidence="3">The sequence shown here is derived from an EMBL/GenBank/DDBJ whole genome shotgun (WGS) entry which is preliminary data.</text>
</comment>
<name>A0A9P6JQ26_9AGAR</name>
<feature type="signal peptide" evidence="1">
    <location>
        <begin position="1"/>
        <end position="27"/>
    </location>
</feature>
<evidence type="ECO:0000313" key="3">
    <source>
        <dbReference type="EMBL" id="KAF9529142.1"/>
    </source>
</evidence>
<dbReference type="Proteomes" id="UP000807306">
    <property type="component" value="Unassembled WGS sequence"/>
</dbReference>
<dbReference type="InterPro" id="IPR035992">
    <property type="entry name" value="Ricin_B-like_lectins"/>
</dbReference>
<dbReference type="SMART" id="SM00458">
    <property type="entry name" value="RICIN"/>
    <property type="match status" value="1"/>
</dbReference>
<dbReference type="InterPro" id="IPR037176">
    <property type="entry name" value="Osmotin/thaumatin-like_sf"/>
</dbReference>
<accession>A0A9P6JQ26</accession>
<organism evidence="3 4">
    <name type="scientific">Crepidotus variabilis</name>
    <dbReference type="NCBI Taxonomy" id="179855"/>
    <lineage>
        <taxon>Eukaryota</taxon>
        <taxon>Fungi</taxon>
        <taxon>Dikarya</taxon>
        <taxon>Basidiomycota</taxon>
        <taxon>Agaricomycotina</taxon>
        <taxon>Agaricomycetes</taxon>
        <taxon>Agaricomycetidae</taxon>
        <taxon>Agaricales</taxon>
        <taxon>Agaricineae</taxon>
        <taxon>Crepidotaceae</taxon>
        <taxon>Crepidotus</taxon>
    </lineage>
</organism>
<keyword evidence="1" id="KW-0732">Signal</keyword>